<comment type="caution">
    <text evidence="2">The sequence shown here is derived from an EMBL/GenBank/DDBJ whole genome shotgun (WGS) entry which is preliminary data.</text>
</comment>
<evidence type="ECO:0000313" key="3">
    <source>
        <dbReference type="Proteomes" id="UP001066276"/>
    </source>
</evidence>
<dbReference type="EMBL" id="JANPWB010000009">
    <property type="protein sequence ID" value="KAJ1150166.1"/>
    <property type="molecule type" value="Genomic_DNA"/>
</dbReference>
<organism evidence="2 3">
    <name type="scientific">Pleurodeles waltl</name>
    <name type="common">Iberian ribbed newt</name>
    <dbReference type="NCBI Taxonomy" id="8319"/>
    <lineage>
        <taxon>Eukaryota</taxon>
        <taxon>Metazoa</taxon>
        <taxon>Chordata</taxon>
        <taxon>Craniata</taxon>
        <taxon>Vertebrata</taxon>
        <taxon>Euteleostomi</taxon>
        <taxon>Amphibia</taxon>
        <taxon>Batrachia</taxon>
        <taxon>Caudata</taxon>
        <taxon>Salamandroidea</taxon>
        <taxon>Salamandridae</taxon>
        <taxon>Pleurodelinae</taxon>
        <taxon>Pleurodeles</taxon>
    </lineage>
</organism>
<reference evidence="2" key="1">
    <citation type="journal article" date="2022" name="bioRxiv">
        <title>Sequencing and chromosome-scale assembly of the giantPleurodeles waltlgenome.</title>
        <authorList>
            <person name="Brown T."/>
            <person name="Elewa A."/>
            <person name="Iarovenko S."/>
            <person name="Subramanian E."/>
            <person name="Araus A.J."/>
            <person name="Petzold A."/>
            <person name="Susuki M."/>
            <person name="Suzuki K.-i.T."/>
            <person name="Hayashi T."/>
            <person name="Toyoda A."/>
            <person name="Oliveira C."/>
            <person name="Osipova E."/>
            <person name="Leigh N.D."/>
            <person name="Simon A."/>
            <person name="Yun M.H."/>
        </authorList>
    </citation>
    <scope>NUCLEOTIDE SEQUENCE</scope>
    <source>
        <strain evidence="2">20211129_DDA</strain>
        <tissue evidence="2">Liver</tissue>
    </source>
</reference>
<dbReference type="Proteomes" id="UP001066276">
    <property type="component" value="Chromosome 5"/>
</dbReference>
<accession>A0AAV7RCJ8</accession>
<keyword evidence="3" id="KW-1185">Reference proteome</keyword>
<sequence>MAVHLGHKSVGSLLPRLGQGGQRVSSVLSVWCGIGRGSSNAAEARLAGPGLHGRGTSDPDSRCWHRSMCRSLPPRSLRCPSGRPPPWSKQPPQGKHRSRCAPSPWTSQAQSAPRRSPGSAHLLYLPSPQPITLRSGQGMAGPMAIYRREPVIAWGQAISLAGHGAPIYAAAPPPQMDIISW</sequence>
<evidence type="ECO:0000313" key="2">
    <source>
        <dbReference type="EMBL" id="KAJ1150166.1"/>
    </source>
</evidence>
<name>A0AAV7RCJ8_PLEWA</name>
<gene>
    <name evidence="2" type="ORF">NDU88_002963</name>
</gene>
<proteinExistence type="predicted"/>
<protein>
    <submittedName>
        <fullName evidence="2">Uncharacterized protein</fullName>
    </submittedName>
</protein>
<dbReference type="AlphaFoldDB" id="A0AAV7RCJ8"/>
<feature type="region of interest" description="Disordered" evidence="1">
    <location>
        <begin position="74"/>
        <end position="123"/>
    </location>
</feature>
<evidence type="ECO:0000256" key="1">
    <source>
        <dbReference type="SAM" id="MobiDB-lite"/>
    </source>
</evidence>
<feature type="compositionally biased region" description="Polar residues" evidence="1">
    <location>
        <begin position="104"/>
        <end position="113"/>
    </location>
</feature>